<dbReference type="InterPro" id="IPR017871">
    <property type="entry name" value="ABC_transporter-like_CS"/>
</dbReference>
<keyword evidence="4" id="KW-0067">ATP-binding</keyword>
<feature type="compositionally biased region" description="Basic and acidic residues" evidence="5">
    <location>
        <begin position="254"/>
        <end position="264"/>
    </location>
</feature>
<evidence type="ECO:0000313" key="8">
    <source>
        <dbReference type="Proteomes" id="UP000464507"/>
    </source>
</evidence>
<dbReference type="GO" id="GO:0016887">
    <property type="term" value="F:ATP hydrolysis activity"/>
    <property type="evidence" value="ECO:0007669"/>
    <property type="project" value="InterPro"/>
</dbReference>
<dbReference type="AlphaFoldDB" id="A0A7L5AED8"/>
<dbReference type="RefSeq" id="WP_236966621.1">
    <property type="nucleotide sequence ID" value="NZ_CP017146.1"/>
</dbReference>
<dbReference type="PANTHER" id="PTHR43335:SF4">
    <property type="entry name" value="ABC TRANSPORTER, ATP-BINDING PROTEIN"/>
    <property type="match status" value="1"/>
</dbReference>
<evidence type="ECO:0000256" key="2">
    <source>
        <dbReference type="ARBA" id="ARBA00022448"/>
    </source>
</evidence>
<dbReference type="PANTHER" id="PTHR43335">
    <property type="entry name" value="ABC TRANSPORTER, ATP-BINDING PROTEIN"/>
    <property type="match status" value="1"/>
</dbReference>
<dbReference type="InterPro" id="IPR003593">
    <property type="entry name" value="AAA+_ATPase"/>
</dbReference>
<evidence type="ECO:0000256" key="4">
    <source>
        <dbReference type="ARBA" id="ARBA00022840"/>
    </source>
</evidence>
<dbReference type="Proteomes" id="UP000464507">
    <property type="component" value="Chromosome"/>
</dbReference>
<protein>
    <submittedName>
        <fullName evidence="7">ABC transporter</fullName>
    </submittedName>
</protein>
<dbReference type="GO" id="GO:0005524">
    <property type="term" value="F:ATP binding"/>
    <property type="evidence" value="ECO:0007669"/>
    <property type="project" value="UniProtKB-KW"/>
</dbReference>
<evidence type="ECO:0000256" key="1">
    <source>
        <dbReference type="ARBA" id="ARBA00005417"/>
    </source>
</evidence>
<keyword evidence="8" id="KW-1185">Reference proteome</keyword>
<keyword evidence="3" id="KW-0547">Nucleotide-binding</keyword>
<accession>A0A7L5AED8</accession>
<evidence type="ECO:0000256" key="5">
    <source>
        <dbReference type="SAM" id="MobiDB-lite"/>
    </source>
</evidence>
<dbReference type="PROSITE" id="PS00211">
    <property type="entry name" value="ABC_TRANSPORTER_1"/>
    <property type="match status" value="1"/>
</dbReference>
<dbReference type="PROSITE" id="PS50893">
    <property type="entry name" value="ABC_TRANSPORTER_2"/>
    <property type="match status" value="1"/>
</dbReference>
<dbReference type="SUPFAM" id="SSF52540">
    <property type="entry name" value="P-loop containing nucleoside triphosphate hydrolases"/>
    <property type="match status" value="1"/>
</dbReference>
<proteinExistence type="inferred from homology"/>
<dbReference type="EMBL" id="CP017146">
    <property type="protein sequence ID" value="QHO68708.1"/>
    <property type="molecule type" value="Genomic_DNA"/>
</dbReference>
<dbReference type="InterPro" id="IPR027417">
    <property type="entry name" value="P-loop_NTPase"/>
</dbReference>
<organism evidence="7 8">
    <name type="scientific">Marisediminicola antarctica</name>
    <dbReference type="NCBI Taxonomy" id="674079"/>
    <lineage>
        <taxon>Bacteria</taxon>
        <taxon>Bacillati</taxon>
        <taxon>Actinomycetota</taxon>
        <taxon>Actinomycetes</taxon>
        <taxon>Micrococcales</taxon>
        <taxon>Microbacteriaceae</taxon>
        <taxon>Marisediminicola</taxon>
    </lineage>
</organism>
<dbReference type="InterPro" id="IPR003439">
    <property type="entry name" value="ABC_transporter-like_ATP-bd"/>
</dbReference>
<name>A0A7L5AED8_9MICO</name>
<reference evidence="7 8" key="1">
    <citation type="submission" date="2016-09" db="EMBL/GenBank/DDBJ databases">
        <title>Complete genome sequence of microbes from the polar regions.</title>
        <authorList>
            <person name="Liao L."/>
            <person name="Chen B."/>
        </authorList>
    </citation>
    <scope>NUCLEOTIDE SEQUENCE [LARGE SCALE GENOMIC DNA]</scope>
    <source>
        <strain evidence="7 8">ZS314</strain>
    </source>
</reference>
<sequence length="264" mass="27629">MTPRLELRGVRKMYEGGDGVLGVDLTVMPGEIHAIVGLNGAGKSTLMRLALGISTADAGWAGIDGVPVPAARWDIWAGVGHLLETPLAYPELTVRQNLRLSARLHGLGGPAADAAVSAIIAELGLEKYASRRAGRLSLGNRQRVGLAAALQHFPRLVVLDEPSNALDPAGVILLREAIACRARAGAGVLISSHHLDEVSRIADRITVINGGRVVGELDPAGTDIERAFFAIVRADDEPGSRADHDALAPGGREPGGRADREAGR</sequence>
<dbReference type="KEGG" id="mant:BHD05_02690"/>
<dbReference type="Gene3D" id="3.40.50.300">
    <property type="entry name" value="P-loop containing nucleotide triphosphate hydrolases"/>
    <property type="match status" value="1"/>
</dbReference>
<feature type="region of interest" description="Disordered" evidence="5">
    <location>
        <begin position="238"/>
        <end position="264"/>
    </location>
</feature>
<dbReference type="Pfam" id="PF00005">
    <property type="entry name" value="ABC_tran"/>
    <property type="match status" value="1"/>
</dbReference>
<evidence type="ECO:0000256" key="3">
    <source>
        <dbReference type="ARBA" id="ARBA00022741"/>
    </source>
</evidence>
<dbReference type="SMART" id="SM00382">
    <property type="entry name" value="AAA"/>
    <property type="match status" value="1"/>
</dbReference>
<gene>
    <name evidence="7" type="ORF">BHD05_02690</name>
</gene>
<evidence type="ECO:0000313" key="7">
    <source>
        <dbReference type="EMBL" id="QHO68708.1"/>
    </source>
</evidence>
<comment type="similarity">
    <text evidence="1">Belongs to the ABC transporter superfamily.</text>
</comment>
<evidence type="ECO:0000259" key="6">
    <source>
        <dbReference type="PROSITE" id="PS50893"/>
    </source>
</evidence>
<keyword evidence="2" id="KW-0813">Transport</keyword>
<feature type="domain" description="ABC transporter" evidence="6">
    <location>
        <begin position="5"/>
        <end position="235"/>
    </location>
</feature>